<dbReference type="EMBL" id="PUIB01000011">
    <property type="protein sequence ID" value="PQO38525.1"/>
    <property type="molecule type" value="Genomic_DNA"/>
</dbReference>
<reference evidence="7 8" key="1">
    <citation type="submission" date="2018-02" db="EMBL/GenBank/DDBJ databases">
        <title>Comparative genomes isolates from brazilian mangrove.</title>
        <authorList>
            <person name="Araujo J.E."/>
            <person name="Taketani R.G."/>
            <person name="Silva M.C.P."/>
            <person name="Loureco M.V."/>
            <person name="Andreote F.D."/>
        </authorList>
    </citation>
    <scope>NUCLEOTIDE SEQUENCE [LARGE SCALE GENOMIC DNA]</scope>
    <source>
        <strain evidence="7 8">NAP PRIS-MGV</strain>
    </source>
</reference>
<organism evidence="7 8">
    <name type="scientific">Blastopirellula marina</name>
    <dbReference type="NCBI Taxonomy" id="124"/>
    <lineage>
        <taxon>Bacteria</taxon>
        <taxon>Pseudomonadati</taxon>
        <taxon>Planctomycetota</taxon>
        <taxon>Planctomycetia</taxon>
        <taxon>Pirellulales</taxon>
        <taxon>Pirellulaceae</taxon>
        <taxon>Blastopirellula</taxon>
    </lineage>
</organism>
<evidence type="ECO:0000259" key="6">
    <source>
        <dbReference type="PROSITE" id="PS51007"/>
    </source>
</evidence>
<dbReference type="Gene3D" id="1.10.760.10">
    <property type="entry name" value="Cytochrome c-like domain"/>
    <property type="match status" value="2"/>
</dbReference>
<dbReference type="GO" id="GO:0009055">
    <property type="term" value="F:electron transfer activity"/>
    <property type="evidence" value="ECO:0007669"/>
    <property type="project" value="InterPro"/>
</dbReference>
<feature type="domain" description="Cytochrome c" evidence="6">
    <location>
        <begin position="474"/>
        <end position="610"/>
    </location>
</feature>
<dbReference type="InterPro" id="IPR009056">
    <property type="entry name" value="Cyt_c-like_dom"/>
</dbReference>
<feature type="transmembrane region" description="Helical" evidence="5">
    <location>
        <begin position="270"/>
        <end position="291"/>
    </location>
</feature>
<keyword evidence="3 4" id="KW-0408">Iron</keyword>
<feature type="transmembrane region" description="Helical" evidence="5">
    <location>
        <begin position="79"/>
        <end position="100"/>
    </location>
</feature>
<feature type="transmembrane region" description="Helical" evidence="5">
    <location>
        <begin position="200"/>
        <end position="221"/>
    </location>
</feature>
<keyword evidence="5" id="KW-0472">Membrane</keyword>
<evidence type="ECO:0000313" key="8">
    <source>
        <dbReference type="Proteomes" id="UP000239388"/>
    </source>
</evidence>
<evidence type="ECO:0000256" key="4">
    <source>
        <dbReference type="PROSITE-ProRule" id="PRU00433"/>
    </source>
</evidence>
<feature type="transmembrane region" description="Helical" evidence="5">
    <location>
        <begin position="242"/>
        <end position="264"/>
    </location>
</feature>
<evidence type="ECO:0000256" key="2">
    <source>
        <dbReference type="ARBA" id="ARBA00022723"/>
    </source>
</evidence>
<keyword evidence="2 4" id="KW-0479">Metal-binding</keyword>
<dbReference type="AlphaFoldDB" id="A0A2S8G249"/>
<keyword evidence="5" id="KW-0812">Transmembrane</keyword>
<feature type="transmembrane region" description="Helical" evidence="5">
    <location>
        <begin position="30"/>
        <end position="58"/>
    </location>
</feature>
<evidence type="ECO:0000313" key="7">
    <source>
        <dbReference type="EMBL" id="PQO38525.1"/>
    </source>
</evidence>
<dbReference type="PANTHER" id="PTHR33546:SF1">
    <property type="entry name" value="LARGE, MULTIFUNCTIONAL SECRETED PROTEIN"/>
    <property type="match status" value="1"/>
</dbReference>
<feature type="transmembrane region" description="Helical" evidence="5">
    <location>
        <begin position="146"/>
        <end position="170"/>
    </location>
</feature>
<dbReference type="Proteomes" id="UP000239388">
    <property type="component" value="Unassembled WGS sequence"/>
</dbReference>
<dbReference type="PROSITE" id="PS51007">
    <property type="entry name" value="CYTC"/>
    <property type="match status" value="2"/>
</dbReference>
<dbReference type="NCBIfam" id="TIGR02603">
    <property type="entry name" value="CxxCH_TIGR02603"/>
    <property type="match status" value="1"/>
</dbReference>
<evidence type="ECO:0000256" key="5">
    <source>
        <dbReference type="SAM" id="Phobius"/>
    </source>
</evidence>
<feature type="transmembrane region" description="Helical" evidence="5">
    <location>
        <begin position="303"/>
        <end position="322"/>
    </location>
</feature>
<protein>
    <submittedName>
        <fullName evidence="7">Cytochrome C</fullName>
    </submittedName>
</protein>
<dbReference type="GO" id="GO:0020037">
    <property type="term" value="F:heme binding"/>
    <property type="evidence" value="ECO:0007669"/>
    <property type="project" value="InterPro"/>
</dbReference>
<dbReference type="SUPFAM" id="SSF46626">
    <property type="entry name" value="Cytochrome c"/>
    <property type="match status" value="2"/>
</dbReference>
<dbReference type="Pfam" id="PF00034">
    <property type="entry name" value="Cytochrom_C"/>
    <property type="match status" value="1"/>
</dbReference>
<name>A0A2S8G249_9BACT</name>
<gene>
    <name evidence="7" type="ORF">C5Y98_10765</name>
</gene>
<keyword evidence="5" id="KW-1133">Transmembrane helix</keyword>
<sequence>MHLLTLLAEMPIPRDIPLPLPLSEQVLRGIVVPLFLLHIVFVNLMVGGAILTVVYEVLGFARKAPRFDRLAEKIAASVTVNKSMAVVLGVGPLLVVNLLYTLTFYASNSLTGHAWILIVPLVIVAFLLTYVHKYTWASCQGPTSKVVHILLGVAAMLLFLGIPFIFLANINLMQYPDRWYDVQGFFSSLTIGNGNVFFRYFHFLVASVAVTALFLCIWLTFGKNALHRLPEGFTISATRRHFYQVTFYLTMSQFLIGPILLLVLPHVGMSVYVVVPILFGAMLGLVLLWMLNAEIQADDTKIGRLWAPIFLLFTVIALSMGYGRQMYRDVALEDFQEAVEERTVAFRKEVELFNSALAATGGQAMDGEQLFKMICSSCHQVDLDKTAPSIKEIYQLHKDHPEQIVQWAMAPGKKRKQYGQMPSMSHIGKEKLDLIADYMLELGSGEKKLVVDESKWLRNLPREDVVSQAMAAPGNAQAGEMLFATQTCVSCHVSKDGKGTVGPVLSGVSKRLTKEKIVESILDPSAEIAKGYETWSVLTWEGIVHTGLIAKRDEAQGTITMRLPDGKEIELVEEDLDAMSQQTQSQMPNGVVDNITPEQLADLVAYLMQL</sequence>
<dbReference type="GO" id="GO:0046872">
    <property type="term" value="F:metal ion binding"/>
    <property type="evidence" value="ECO:0007669"/>
    <property type="project" value="UniProtKB-KW"/>
</dbReference>
<dbReference type="PANTHER" id="PTHR33546">
    <property type="entry name" value="LARGE, MULTIFUNCTIONAL SECRETED PROTEIN-RELATED"/>
    <property type="match status" value="1"/>
</dbReference>
<evidence type="ECO:0000256" key="1">
    <source>
        <dbReference type="ARBA" id="ARBA00022617"/>
    </source>
</evidence>
<dbReference type="InterPro" id="IPR013427">
    <property type="entry name" value="Haem-bd_dom_put"/>
</dbReference>
<dbReference type="RefSeq" id="WP_105353981.1">
    <property type="nucleotide sequence ID" value="NZ_PUIB01000011.1"/>
</dbReference>
<accession>A0A2S8G249</accession>
<feature type="domain" description="Cytochrome c" evidence="6">
    <location>
        <begin position="362"/>
        <end position="443"/>
    </location>
</feature>
<dbReference type="OrthoDB" id="247847at2"/>
<evidence type="ECO:0000256" key="3">
    <source>
        <dbReference type="ARBA" id="ARBA00023004"/>
    </source>
</evidence>
<proteinExistence type="predicted"/>
<feature type="transmembrane region" description="Helical" evidence="5">
    <location>
        <begin position="112"/>
        <end position="134"/>
    </location>
</feature>
<comment type="caution">
    <text evidence="7">The sequence shown here is derived from an EMBL/GenBank/DDBJ whole genome shotgun (WGS) entry which is preliminary data.</text>
</comment>
<dbReference type="InterPro" id="IPR036909">
    <property type="entry name" value="Cyt_c-like_dom_sf"/>
</dbReference>
<keyword evidence="1 4" id="KW-0349">Heme</keyword>